<proteinExistence type="predicted"/>
<dbReference type="Proteomes" id="UP000215126">
    <property type="component" value="Chromosome 1"/>
</dbReference>
<organism evidence="2 3">
    <name type="scientific">Pandoraea sputorum</name>
    <dbReference type="NCBI Taxonomy" id="93222"/>
    <lineage>
        <taxon>Bacteria</taxon>
        <taxon>Pseudomonadati</taxon>
        <taxon>Pseudomonadota</taxon>
        <taxon>Betaproteobacteria</taxon>
        <taxon>Burkholderiales</taxon>
        <taxon>Burkholderiaceae</taxon>
        <taxon>Pandoraea</taxon>
    </lineage>
</organism>
<evidence type="ECO:0000256" key="1">
    <source>
        <dbReference type="SAM" id="MobiDB-lite"/>
    </source>
</evidence>
<feature type="compositionally biased region" description="Basic and acidic residues" evidence="1">
    <location>
        <begin position="270"/>
        <end position="281"/>
    </location>
</feature>
<dbReference type="AlphaFoldDB" id="A0A239S6H7"/>
<gene>
    <name evidence="2" type="ORF">SAMEA4530655_00183</name>
</gene>
<dbReference type="STRING" id="93222.NA29_05230"/>
<evidence type="ECO:0000313" key="2">
    <source>
        <dbReference type="EMBL" id="SNU81000.1"/>
    </source>
</evidence>
<dbReference type="GeneID" id="88097667"/>
<dbReference type="RefSeq" id="WP_157744752.1">
    <property type="nucleotide sequence ID" value="NZ_CABPRX010000001.1"/>
</dbReference>
<dbReference type="EMBL" id="LT906435">
    <property type="protein sequence ID" value="SNU81000.1"/>
    <property type="molecule type" value="Genomic_DNA"/>
</dbReference>
<feature type="region of interest" description="Disordered" evidence="1">
    <location>
        <begin position="1"/>
        <end position="49"/>
    </location>
</feature>
<evidence type="ECO:0000313" key="3">
    <source>
        <dbReference type="Proteomes" id="UP000215126"/>
    </source>
</evidence>
<sequence>MSSQATVTPSPGRTATVASRRSVRVPSAEALTLTRQPTDEKSPRDSQMLRHAKRTLAVRREPPRAPDIERYLKRWLTAPPALLITLASDDELLTRNTAYPLLAPMSRRFGDIGFSSYLLTQSDCGQQGTHLRTCVISITHGCDVVTFPALQAWTDDGDAIVGAQALSHLHQAAERLKATTPAQHLQRLDFYRTQTLIAPKHLPIVQSTHRTARLGMWLAASVLLDQSNLSLDTVLRDIRIGPTKFDPTFRQHQELTRLARTRHRRGATKPAHDTSRTHGSDVGDVGDSKAAPGSDSLSSPLSRTFPDARPTFLSQRCR</sequence>
<reference evidence="2 3" key="1">
    <citation type="submission" date="2017-06" db="EMBL/GenBank/DDBJ databases">
        <authorList>
            <consortium name="Pathogen Informatics"/>
        </authorList>
    </citation>
    <scope>NUCLEOTIDE SEQUENCE [LARGE SCALE GENOMIC DNA]</scope>
    <source>
        <strain evidence="2 3">NCTC13161</strain>
    </source>
</reference>
<feature type="compositionally biased region" description="Basic and acidic residues" evidence="1">
    <location>
        <begin position="37"/>
        <end position="48"/>
    </location>
</feature>
<protein>
    <submittedName>
        <fullName evidence="2">Uncharacterized protein</fullName>
    </submittedName>
</protein>
<name>A0A239S6H7_9BURK</name>
<feature type="region of interest" description="Disordered" evidence="1">
    <location>
        <begin position="255"/>
        <end position="318"/>
    </location>
</feature>
<keyword evidence="3" id="KW-1185">Reference proteome</keyword>
<feature type="compositionally biased region" description="Polar residues" evidence="1">
    <location>
        <begin position="1"/>
        <end position="19"/>
    </location>
</feature>
<dbReference type="OrthoDB" id="8938253at2"/>
<accession>A0A239S6H7</accession>